<keyword evidence="2" id="KW-0732">Signal</keyword>
<name>A0A851GC14_9BACT</name>
<evidence type="ECO:0000256" key="1">
    <source>
        <dbReference type="SAM" id="MobiDB-lite"/>
    </source>
</evidence>
<reference evidence="3 4" key="1">
    <citation type="submission" date="2020-07" db="EMBL/GenBank/DDBJ databases">
        <title>Roseicoccus Jingziensis gen. nov., sp. nov., isolated from coastal seawater.</title>
        <authorList>
            <person name="Feng X."/>
        </authorList>
    </citation>
    <scope>NUCLEOTIDE SEQUENCE [LARGE SCALE GENOMIC DNA]</scope>
    <source>
        <strain evidence="3 4">N1E253</strain>
    </source>
</reference>
<dbReference type="AlphaFoldDB" id="A0A851GC14"/>
<evidence type="ECO:0000313" key="3">
    <source>
        <dbReference type="EMBL" id="NWK55278.1"/>
    </source>
</evidence>
<organism evidence="3 4">
    <name type="scientific">Oceaniferula marina</name>
    <dbReference type="NCBI Taxonomy" id="2748318"/>
    <lineage>
        <taxon>Bacteria</taxon>
        <taxon>Pseudomonadati</taxon>
        <taxon>Verrucomicrobiota</taxon>
        <taxon>Verrucomicrobiia</taxon>
        <taxon>Verrucomicrobiales</taxon>
        <taxon>Verrucomicrobiaceae</taxon>
        <taxon>Oceaniferula</taxon>
    </lineage>
</organism>
<evidence type="ECO:0000313" key="4">
    <source>
        <dbReference type="Proteomes" id="UP000557872"/>
    </source>
</evidence>
<feature type="region of interest" description="Disordered" evidence="1">
    <location>
        <begin position="32"/>
        <end position="79"/>
    </location>
</feature>
<evidence type="ECO:0000256" key="2">
    <source>
        <dbReference type="SAM" id="SignalP"/>
    </source>
</evidence>
<protein>
    <submittedName>
        <fullName evidence="3">Uncharacterized protein</fullName>
    </submittedName>
</protein>
<comment type="caution">
    <text evidence="3">The sequence shown here is derived from an EMBL/GenBank/DDBJ whole genome shotgun (WGS) entry which is preliminary data.</text>
</comment>
<gene>
    <name evidence="3" type="ORF">HW115_06630</name>
</gene>
<sequence length="79" mass="8456">MKNIRIFIIGTSLMLALWLAASFQANFGSQELKDQPSHVQRPAAQESGDPAASDMETGESEPANQPASVELTEPVATVE</sequence>
<dbReference type="RefSeq" id="WP_178931802.1">
    <property type="nucleotide sequence ID" value="NZ_JACBAZ010000002.1"/>
</dbReference>
<feature type="chain" id="PRO_5032459356" evidence="2">
    <location>
        <begin position="28"/>
        <end position="79"/>
    </location>
</feature>
<accession>A0A851GC14</accession>
<feature type="signal peptide" evidence="2">
    <location>
        <begin position="1"/>
        <end position="27"/>
    </location>
</feature>
<keyword evidence="4" id="KW-1185">Reference proteome</keyword>
<dbReference type="Proteomes" id="UP000557872">
    <property type="component" value="Unassembled WGS sequence"/>
</dbReference>
<dbReference type="EMBL" id="JACBAZ010000002">
    <property type="protein sequence ID" value="NWK55278.1"/>
    <property type="molecule type" value="Genomic_DNA"/>
</dbReference>
<proteinExistence type="predicted"/>